<evidence type="ECO:0000313" key="1">
    <source>
        <dbReference type="EMBL" id="GAG92589.1"/>
    </source>
</evidence>
<dbReference type="EMBL" id="BART01020811">
    <property type="protein sequence ID" value="GAG92589.1"/>
    <property type="molecule type" value="Genomic_DNA"/>
</dbReference>
<organism evidence="1">
    <name type="scientific">marine sediment metagenome</name>
    <dbReference type="NCBI Taxonomy" id="412755"/>
    <lineage>
        <taxon>unclassified sequences</taxon>
        <taxon>metagenomes</taxon>
        <taxon>ecological metagenomes</taxon>
    </lineage>
</organism>
<sequence>MGTVDKIAEKVLEKIQHLPDLLLKGGLFYAGARATGEASTVQQKLLGGTTALVGLRLAESPNLASGIAGVAVLGGIGVMNLPSINPYLPSDNVPTGGAGTPYQIDVYQGAPDTVRKYFGGRTG</sequence>
<accession>X1B9U4</accession>
<dbReference type="AlphaFoldDB" id="X1B9U4"/>
<comment type="caution">
    <text evidence="1">The sequence shown here is derived from an EMBL/GenBank/DDBJ whole genome shotgun (WGS) entry which is preliminary data.</text>
</comment>
<name>X1B9U4_9ZZZZ</name>
<protein>
    <submittedName>
        <fullName evidence="1">Uncharacterized protein</fullName>
    </submittedName>
</protein>
<gene>
    <name evidence="1" type="ORF">S01H4_38565</name>
</gene>
<reference evidence="1" key="1">
    <citation type="journal article" date="2014" name="Front. Microbiol.">
        <title>High frequency of phylogenetically diverse reductive dehalogenase-homologous genes in deep subseafloor sedimentary metagenomes.</title>
        <authorList>
            <person name="Kawai M."/>
            <person name="Futagami T."/>
            <person name="Toyoda A."/>
            <person name="Takaki Y."/>
            <person name="Nishi S."/>
            <person name="Hori S."/>
            <person name="Arai W."/>
            <person name="Tsubouchi T."/>
            <person name="Morono Y."/>
            <person name="Uchiyama I."/>
            <person name="Ito T."/>
            <person name="Fujiyama A."/>
            <person name="Inagaki F."/>
            <person name="Takami H."/>
        </authorList>
    </citation>
    <scope>NUCLEOTIDE SEQUENCE</scope>
    <source>
        <strain evidence="1">Expedition CK06-06</strain>
    </source>
</reference>
<proteinExistence type="predicted"/>